<evidence type="ECO:0000313" key="1">
    <source>
        <dbReference type="EMBL" id="TMP46270.1"/>
    </source>
</evidence>
<evidence type="ECO:0000313" key="3">
    <source>
        <dbReference type="Proteomes" id="UP000305730"/>
    </source>
</evidence>
<dbReference type="Proteomes" id="UP000305730">
    <property type="component" value="Unassembled WGS sequence"/>
</dbReference>
<dbReference type="EMBL" id="PNCK01000009">
    <property type="protein sequence ID" value="TMP46270.1"/>
    <property type="molecule type" value="Genomic_DNA"/>
</dbReference>
<proteinExistence type="predicted"/>
<protein>
    <submittedName>
        <fullName evidence="2">Uncharacterized protein</fullName>
    </submittedName>
</protein>
<keyword evidence="3" id="KW-1185">Reference proteome</keyword>
<dbReference type="Proteomes" id="UP000307706">
    <property type="component" value="Unassembled WGS sequence"/>
</dbReference>
<gene>
    <name evidence="2" type="ORF">CWB96_00115</name>
    <name evidence="1" type="ORF">CWB97_02110</name>
</gene>
<reference evidence="2 4" key="1">
    <citation type="submission" date="2017-12" db="EMBL/GenBank/DDBJ databases">
        <authorList>
            <person name="Paulsen S."/>
            <person name="Gram L.K."/>
        </authorList>
    </citation>
    <scope>NUCLEOTIDE SEQUENCE [LARGE SCALE GENOMIC DNA]</scope>
    <source>
        <strain evidence="2 4">S2231</strain>
        <strain evidence="1">S2233</strain>
    </source>
</reference>
<reference evidence="4" key="2">
    <citation type="submission" date="2019-06" db="EMBL/GenBank/DDBJ databases">
        <title>Co-occurence of chitin degradation, pigmentation and bioactivity in marine Pseudoalteromonas.</title>
        <authorList>
            <person name="Sonnenschein E.C."/>
            <person name="Bech P.K."/>
        </authorList>
    </citation>
    <scope>NUCLEOTIDE SEQUENCE [LARGE SCALE GENOMIC DNA]</scope>
    <source>
        <strain evidence="4">S2231</strain>
        <strain evidence="1">S2233</strain>
    </source>
</reference>
<dbReference type="AlphaFoldDB" id="A0A5S3XW27"/>
<reference evidence="2" key="3">
    <citation type="submission" date="2019-09" db="EMBL/GenBank/DDBJ databases">
        <title>Co-occurence of chitin degradation, pigmentation and bioactivity in marine Pseudoalteromonas.</title>
        <authorList>
            <person name="Sonnenschein E.C."/>
            <person name="Bech P.K."/>
        </authorList>
    </citation>
    <scope>NUCLEOTIDE SEQUENCE</scope>
    <source>
        <strain evidence="2">S2231</strain>
        <strain evidence="3">S2233</strain>
    </source>
</reference>
<evidence type="ECO:0000313" key="2">
    <source>
        <dbReference type="EMBL" id="TMP63046.1"/>
    </source>
</evidence>
<sequence length="244" mass="26866">MAIVIHSNILAAAENANFGTMKALAQNSAGIAALRYVENKPALLVILDINNKVLASTVGALAWAINEEFDHDERYALTYRYRHNDAVDALNSFVLSPARMPLCPAIKFTPESVFGVDVRNSGLSHKALLITDQSELLSKSDITAWPDELWRGEQPLNIDNLETRFKTLELSTGLKSSTAVIQLTRLNITMSDTSLPLYASDIIVKLPGLLNDPEQMKQQMEIQLNRLTGVSTQLSASQMLANGW</sequence>
<evidence type="ECO:0000313" key="4">
    <source>
        <dbReference type="Proteomes" id="UP000307706"/>
    </source>
</evidence>
<name>A0A5S3XW27_9GAMM</name>
<dbReference type="EMBL" id="PNCL01000001">
    <property type="protein sequence ID" value="TMP63046.1"/>
    <property type="molecule type" value="Genomic_DNA"/>
</dbReference>
<dbReference type="RefSeq" id="WP_138594624.1">
    <property type="nucleotide sequence ID" value="NZ_PNCK01000009.1"/>
</dbReference>
<comment type="caution">
    <text evidence="2">The sequence shown here is derived from an EMBL/GenBank/DDBJ whole genome shotgun (WGS) entry which is preliminary data.</text>
</comment>
<accession>A0A5S3XW27</accession>
<organism evidence="2 4">
    <name type="scientific">Pseudoalteromonas citrea</name>
    <dbReference type="NCBI Taxonomy" id="43655"/>
    <lineage>
        <taxon>Bacteria</taxon>
        <taxon>Pseudomonadati</taxon>
        <taxon>Pseudomonadota</taxon>
        <taxon>Gammaproteobacteria</taxon>
        <taxon>Alteromonadales</taxon>
        <taxon>Pseudoalteromonadaceae</taxon>
        <taxon>Pseudoalteromonas</taxon>
    </lineage>
</organism>